<dbReference type="KEGG" id="dps:DP0957"/>
<organism evidence="3 4">
    <name type="scientific">Desulfotalea psychrophila (strain LSv54 / DSM 12343)</name>
    <dbReference type="NCBI Taxonomy" id="177439"/>
    <lineage>
        <taxon>Bacteria</taxon>
        <taxon>Pseudomonadati</taxon>
        <taxon>Thermodesulfobacteriota</taxon>
        <taxon>Desulfobulbia</taxon>
        <taxon>Desulfobulbales</taxon>
        <taxon>Desulfocapsaceae</taxon>
        <taxon>Desulfotalea</taxon>
    </lineage>
</organism>
<dbReference type="GO" id="GO:0005506">
    <property type="term" value="F:iron ion binding"/>
    <property type="evidence" value="ECO:0007669"/>
    <property type="project" value="InterPro"/>
</dbReference>
<feature type="domain" description="NIF system FeS cluster assembly NifU N-terminal" evidence="2">
    <location>
        <begin position="42"/>
        <end position="133"/>
    </location>
</feature>
<dbReference type="SUPFAM" id="SSF82649">
    <property type="entry name" value="SufE/NifU"/>
    <property type="match status" value="1"/>
</dbReference>
<dbReference type="Gene3D" id="3.90.1010.10">
    <property type="match status" value="1"/>
</dbReference>
<dbReference type="GO" id="GO:0016226">
    <property type="term" value="P:iron-sulfur cluster assembly"/>
    <property type="evidence" value="ECO:0007669"/>
    <property type="project" value="InterPro"/>
</dbReference>
<evidence type="ECO:0000259" key="2">
    <source>
        <dbReference type="Pfam" id="PF01592"/>
    </source>
</evidence>
<dbReference type="RefSeq" id="WP_011188200.1">
    <property type="nucleotide sequence ID" value="NC_006138.1"/>
</dbReference>
<dbReference type="Proteomes" id="UP000000602">
    <property type="component" value="Chromosome"/>
</dbReference>
<sequence length="136" mass="15054">MELSGIFVAVGVVLLVVVCWFGFYYLANSPMLSPEATAKVVGNCGDTMEMSLRIRDDRVEKTRYSSDGCSISQQCIEAAAMLAQGKTIEEVRKINMMHVIDIVGDLPDSHLHCAQLAETTLQHAIGDYVQKQRRMS</sequence>
<dbReference type="eggNOG" id="COG0822">
    <property type="taxonomic scope" value="Bacteria"/>
</dbReference>
<keyword evidence="4" id="KW-1185">Reference proteome</keyword>
<dbReference type="InterPro" id="IPR002871">
    <property type="entry name" value="NIF_FeS_clus_asmbl_NifU_N"/>
</dbReference>
<dbReference type="CDD" id="cd06664">
    <property type="entry name" value="IscU_like"/>
    <property type="match status" value="1"/>
</dbReference>
<dbReference type="GO" id="GO:0051536">
    <property type="term" value="F:iron-sulfur cluster binding"/>
    <property type="evidence" value="ECO:0007669"/>
    <property type="project" value="InterPro"/>
</dbReference>
<dbReference type="AlphaFoldDB" id="Q6APN8"/>
<dbReference type="PANTHER" id="PTHR10093">
    <property type="entry name" value="IRON-SULFUR CLUSTER ASSEMBLY ENZYME NIFU HOMOLOG"/>
    <property type="match status" value="1"/>
</dbReference>
<evidence type="ECO:0000313" key="4">
    <source>
        <dbReference type="Proteomes" id="UP000000602"/>
    </source>
</evidence>
<gene>
    <name evidence="3" type="ordered locus">DP0957</name>
</gene>
<evidence type="ECO:0000256" key="1">
    <source>
        <dbReference type="SAM" id="Phobius"/>
    </source>
</evidence>
<protein>
    <submittedName>
        <fullName evidence="3">Related to nitrogen fixation protein (NifU)</fullName>
    </submittedName>
</protein>
<reference evidence="4" key="1">
    <citation type="journal article" date="2004" name="Environ. Microbiol.">
        <title>The genome of Desulfotalea psychrophila, a sulfate-reducing bacterium from permanently cold Arctic sediments.</title>
        <authorList>
            <person name="Rabus R."/>
            <person name="Ruepp A."/>
            <person name="Frickey T."/>
            <person name="Rattei T."/>
            <person name="Fartmann B."/>
            <person name="Stark M."/>
            <person name="Bauer M."/>
            <person name="Zibat A."/>
            <person name="Lombardot T."/>
            <person name="Becker I."/>
            <person name="Amann J."/>
            <person name="Gellner K."/>
            <person name="Teeling H."/>
            <person name="Leuschner W.D."/>
            <person name="Gloeckner F.-O."/>
            <person name="Lupas A.N."/>
            <person name="Amann R."/>
            <person name="Klenk H.-P."/>
        </authorList>
    </citation>
    <scope>NUCLEOTIDE SEQUENCE [LARGE SCALE GENOMIC DNA]</scope>
    <source>
        <strain evidence="4">DSM 12343 / LSv54</strain>
    </source>
</reference>
<name>Q6APN8_DESPS</name>
<dbReference type="EMBL" id="CR522870">
    <property type="protein sequence ID" value="CAG35686.1"/>
    <property type="molecule type" value="Genomic_DNA"/>
</dbReference>
<evidence type="ECO:0000313" key="3">
    <source>
        <dbReference type="EMBL" id="CAG35686.1"/>
    </source>
</evidence>
<keyword evidence="1" id="KW-0812">Transmembrane</keyword>
<accession>Q6APN8</accession>
<proteinExistence type="predicted"/>
<keyword evidence="1" id="KW-1133">Transmembrane helix</keyword>
<dbReference type="STRING" id="177439.DP0957"/>
<dbReference type="HOGENOM" id="CLU_1872107_0_0_7"/>
<keyword evidence="1" id="KW-0472">Membrane</keyword>
<feature type="transmembrane region" description="Helical" evidence="1">
    <location>
        <begin position="6"/>
        <end position="27"/>
    </location>
</feature>
<dbReference type="Pfam" id="PF01592">
    <property type="entry name" value="NifU_N"/>
    <property type="match status" value="1"/>
</dbReference>
<dbReference type="OrthoDB" id="5420642at2"/>